<reference evidence="4 5" key="1">
    <citation type="journal article" date="2015" name="Microbiome">
        <title>Genomic resolution of linkages in carbon, nitrogen, and sulfur cycling among widespread estuary sediment bacteria.</title>
        <authorList>
            <person name="Baker B.J."/>
            <person name="Lazar C.S."/>
            <person name="Teske A.P."/>
            <person name="Dick G.J."/>
        </authorList>
    </citation>
    <scope>NUCLEOTIDE SEQUENCE [LARGE SCALE GENOMIC DNA]</scope>
    <source>
        <strain evidence="4">DG_26</strain>
    </source>
</reference>
<protein>
    <recommendedName>
        <fullName evidence="2">RNA 2',3'-cyclic phosphodiesterase</fullName>
        <shortName evidence="2">RNA 2',3'-CPDase</shortName>
        <ecNumber evidence="2">3.1.4.58</ecNumber>
    </recommendedName>
</protein>
<dbReference type="EMBL" id="LIZT01000004">
    <property type="protein sequence ID" value="KPJ51227.1"/>
    <property type="molecule type" value="Genomic_DNA"/>
</dbReference>
<evidence type="ECO:0000256" key="1">
    <source>
        <dbReference type="ARBA" id="ARBA00022801"/>
    </source>
</evidence>
<evidence type="ECO:0000313" key="4">
    <source>
        <dbReference type="EMBL" id="KPJ51227.1"/>
    </source>
</evidence>
<evidence type="ECO:0000313" key="5">
    <source>
        <dbReference type="Proteomes" id="UP000051124"/>
    </source>
</evidence>
<dbReference type="Gene3D" id="3.90.1140.10">
    <property type="entry name" value="Cyclic phosphodiesterase"/>
    <property type="match status" value="1"/>
</dbReference>
<dbReference type="InterPro" id="IPR014051">
    <property type="entry name" value="Phosphoesterase_HXTX"/>
</dbReference>
<feature type="short sequence motif" description="HXTX 1" evidence="2">
    <location>
        <begin position="43"/>
        <end position="46"/>
    </location>
</feature>
<gene>
    <name evidence="4" type="ORF">AMJ40_00535</name>
</gene>
<dbReference type="NCBIfam" id="TIGR02258">
    <property type="entry name" value="2_5_ligase"/>
    <property type="match status" value="1"/>
</dbReference>
<feature type="active site" description="Proton acceptor" evidence="2">
    <location>
        <position position="130"/>
    </location>
</feature>
<evidence type="ECO:0000256" key="2">
    <source>
        <dbReference type="HAMAP-Rule" id="MF_01940"/>
    </source>
</evidence>
<feature type="active site" description="Proton donor" evidence="2">
    <location>
        <position position="43"/>
    </location>
</feature>
<organism evidence="4 5">
    <name type="scientific">candidate division TA06 bacterium DG_26</name>
    <dbReference type="NCBI Taxonomy" id="1703771"/>
    <lineage>
        <taxon>Bacteria</taxon>
        <taxon>Bacteria division TA06</taxon>
    </lineage>
</organism>
<dbReference type="AlphaFoldDB" id="A0A0S7WM62"/>
<dbReference type="Proteomes" id="UP000051124">
    <property type="component" value="Unassembled WGS sequence"/>
</dbReference>
<dbReference type="SUPFAM" id="SSF55144">
    <property type="entry name" value="LigT-like"/>
    <property type="match status" value="1"/>
</dbReference>
<comment type="similarity">
    <text evidence="2">Belongs to the 2H phosphoesterase superfamily. ThpR family.</text>
</comment>
<dbReference type="EC" id="3.1.4.58" evidence="2"/>
<proteinExistence type="inferred from homology"/>
<comment type="function">
    <text evidence="2">Hydrolyzes RNA 2',3'-cyclic phosphodiester to an RNA 2'-phosphomonoester.</text>
</comment>
<dbReference type="InterPro" id="IPR004175">
    <property type="entry name" value="RNA_CPDase"/>
</dbReference>
<dbReference type="GO" id="GO:0004113">
    <property type="term" value="F:2',3'-cyclic-nucleotide 3'-phosphodiesterase activity"/>
    <property type="evidence" value="ECO:0007669"/>
    <property type="project" value="InterPro"/>
</dbReference>
<dbReference type="HAMAP" id="MF_01940">
    <property type="entry name" value="RNA_CPDase"/>
    <property type="match status" value="1"/>
</dbReference>
<dbReference type="PATRIC" id="fig|1703771.3.peg.1253"/>
<feature type="domain" description="Phosphoesterase HXTX" evidence="3">
    <location>
        <begin position="98"/>
        <end position="178"/>
    </location>
</feature>
<dbReference type="PANTHER" id="PTHR35561:SF1">
    <property type="entry name" value="RNA 2',3'-CYCLIC PHOSPHODIESTERASE"/>
    <property type="match status" value="1"/>
</dbReference>
<keyword evidence="1 2" id="KW-0378">Hydrolase</keyword>
<dbReference type="PANTHER" id="PTHR35561">
    <property type="entry name" value="RNA 2',3'-CYCLIC PHOSPHODIESTERASE"/>
    <property type="match status" value="1"/>
</dbReference>
<dbReference type="Pfam" id="PF02834">
    <property type="entry name" value="LigT_PEase"/>
    <property type="match status" value="2"/>
</dbReference>
<accession>A0A0S7WM62</accession>
<feature type="domain" description="Phosphoesterase HXTX" evidence="3">
    <location>
        <begin position="10"/>
        <end position="94"/>
    </location>
</feature>
<dbReference type="GO" id="GO:0008664">
    <property type="term" value="F:RNA 2',3'-cyclic 3'-phosphodiesterase activity"/>
    <property type="evidence" value="ECO:0007669"/>
    <property type="project" value="UniProtKB-EC"/>
</dbReference>
<sequence length="187" mass="21138">MEKIRTFIAVELPGDIRGELSALRRELDSPGLAAKWVSPHNIHLTLKFLGSVERSKIAEMETLLEESLREEKEFKFELSGLGAFPSASRPRVLWVGISEGKEELRRIARKIEHVLEKMGFPKEERGFSAHVTLARVKSEGRKGELGEKLERAHYTSHPIVVSRIAIMKSDLTPEGPVYTRLGEIRLS</sequence>
<dbReference type="InterPro" id="IPR009097">
    <property type="entry name" value="Cyclic_Pdiesterase"/>
</dbReference>
<comment type="catalytic activity">
    <reaction evidence="2">
        <text>a 3'-end 2',3'-cyclophospho-ribonucleotide-RNA + H2O = a 3'-end 2'-phospho-ribonucleotide-RNA + H(+)</text>
        <dbReference type="Rhea" id="RHEA:11828"/>
        <dbReference type="Rhea" id="RHEA-COMP:10464"/>
        <dbReference type="Rhea" id="RHEA-COMP:17353"/>
        <dbReference type="ChEBI" id="CHEBI:15377"/>
        <dbReference type="ChEBI" id="CHEBI:15378"/>
        <dbReference type="ChEBI" id="CHEBI:83064"/>
        <dbReference type="ChEBI" id="CHEBI:173113"/>
        <dbReference type="EC" id="3.1.4.58"/>
    </reaction>
</comment>
<evidence type="ECO:0000259" key="3">
    <source>
        <dbReference type="Pfam" id="PF02834"/>
    </source>
</evidence>
<feature type="short sequence motif" description="HXTX 2" evidence="2">
    <location>
        <begin position="130"/>
        <end position="133"/>
    </location>
</feature>
<name>A0A0S7WM62_UNCT6</name>
<comment type="caution">
    <text evidence="4">The sequence shown here is derived from an EMBL/GenBank/DDBJ whole genome shotgun (WGS) entry which is preliminary data.</text>
</comment>